<dbReference type="RefSeq" id="WP_012860774.1">
    <property type="nucleotide sequence ID" value="NC_013517.1"/>
</dbReference>
<keyword evidence="2" id="KW-1185">Reference proteome</keyword>
<evidence type="ECO:0000313" key="2">
    <source>
        <dbReference type="Proteomes" id="UP000000845"/>
    </source>
</evidence>
<dbReference type="KEGG" id="str:Sterm_1312"/>
<dbReference type="HOGENOM" id="CLU_789622_0_0_0"/>
<accession>D1AHE4</accession>
<evidence type="ECO:0000313" key="1">
    <source>
        <dbReference type="EMBL" id="ACZ08178.1"/>
    </source>
</evidence>
<dbReference type="STRING" id="526218.Sterm_1312"/>
<dbReference type="AlphaFoldDB" id="D1AHE4"/>
<gene>
    <name evidence="1" type="ordered locus">Sterm_1312</name>
</gene>
<reference evidence="1 2" key="2">
    <citation type="journal article" date="2010" name="Stand. Genomic Sci.">
        <title>Complete genome sequence of Sebaldella termitidis type strain (NCTC 11300).</title>
        <authorList>
            <person name="Harmon-Smith M."/>
            <person name="Celia L."/>
            <person name="Chertkov O."/>
            <person name="Lapidus A."/>
            <person name="Copeland A."/>
            <person name="Glavina Del Rio T."/>
            <person name="Nolan M."/>
            <person name="Lucas S."/>
            <person name="Tice H."/>
            <person name="Cheng J.F."/>
            <person name="Han C."/>
            <person name="Detter J.C."/>
            <person name="Bruce D."/>
            <person name="Goodwin L."/>
            <person name="Pitluck S."/>
            <person name="Pati A."/>
            <person name="Liolios K."/>
            <person name="Ivanova N."/>
            <person name="Mavromatis K."/>
            <person name="Mikhailova N."/>
            <person name="Chen A."/>
            <person name="Palaniappan K."/>
            <person name="Land M."/>
            <person name="Hauser L."/>
            <person name="Chang Y.J."/>
            <person name="Jeffries C.D."/>
            <person name="Brettin T."/>
            <person name="Goker M."/>
            <person name="Beck B."/>
            <person name="Bristow J."/>
            <person name="Eisen J.A."/>
            <person name="Markowitz V."/>
            <person name="Hugenholtz P."/>
            <person name="Kyrpides N.C."/>
            <person name="Klenk H.P."/>
            <person name="Chen F."/>
        </authorList>
    </citation>
    <scope>NUCLEOTIDE SEQUENCE [LARGE SCALE GENOMIC DNA]</scope>
    <source>
        <strain evidence="2">ATCC 33386 / NCTC 11300</strain>
    </source>
</reference>
<proteinExistence type="predicted"/>
<name>D1AHE4_SEBTE</name>
<organism evidence="1 2">
    <name type="scientific">Sebaldella termitidis (strain ATCC 33386 / NCTC 11300)</name>
    <dbReference type="NCBI Taxonomy" id="526218"/>
    <lineage>
        <taxon>Bacteria</taxon>
        <taxon>Fusobacteriati</taxon>
        <taxon>Fusobacteriota</taxon>
        <taxon>Fusobacteriia</taxon>
        <taxon>Fusobacteriales</taxon>
        <taxon>Leptotrichiaceae</taxon>
        <taxon>Sebaldella</taxon>
    </lineage>
</organism>
<protein>
    <submittedName>
        <fullName evidence="1">Uncharacterized protein</fullName>
    </submittedName>
</protein>
<reference evidence="2" key="1">
    <citation type="submission" date="2009-09" db="EMBL/GenBank/DDBJ databases">
        <title>The complete chromosome of Sebaldella termitidis ATCC 33386.</title>
        <authorList>
            <consortium name="US DOE Joint Genome Institute (JGI-PGF)"/>
            <person name="Lucas S."/>
            <person name="Copeland A."/>
            <person name="Lapidus A."/>
            <person name="Glavina del Rio T."/>
            <person name="Dalin E."/>
            <person name="Tice H."/>
            <person name="Bruce D."/>
            <person name="Goodwin L."/>
            <person name="Pitluck S."/>
            <person name="Kyrpides N."/>
            <person name="Mavromatis K."/>
            <person name="Ivanova N."/>
            <person name="Mikhailova N."/>
            <person name="Sims D."/>
            <person name="Meincke L."/>
            <person name="Brettin T."/>
            <person name="Detter J.C."/>
            <person name="Han C."/>
            <person name="Larimer F."/>
            <person name="Land M."/>
            <person name="Hauser L."/>
            <person name="Markowitz V."/>
            <person name="Cheng J.F."/>
            <person name="Hugenholtz P."/>
            <person name="Woyke T."/>
            <person name="Wu D."/>
            <person name="Eisen J.A."/>
        </authorList>
    </citation>
    <scope>NUCLEOTIDE SEQUENCE [LARGE SCALE GENOMIC DNA]</scope>
    <source>
        <strain evidence="2">ATCC 33386 / NCTC 11300</strain>
    </source>
</reference>
<dbReference type="Proteomes" id="UP000000845">
    <property type="component" value="Chromosome"/>
</dbReference>
<dbReference type="EMBL" id="CP001739">
    <property type="protein sequence ID" value="ACZ08178.1"/>
    <property type="molecule type" value="Genomic_DNA"/>
</dbReference>
<sequence length="351" mass="42332">MLIKLDSSIVELNRNYEDEEIYAIQKLINLVRKRYHLIYSKYEVLEKLSKIEDLGCRDRKIFEKLATRIRQKFNFYEKNFKKRLLIYIDTPKEKKSKNDIQIELKDFDKIDETKTNFLVEGKDITFFDFIVNFHFENFNKKIAYNYINTYDEITGGGNTTADNFRKLKKNKIVICVCDSDRDYKNCRLGDTAKKIKKVKILCHEIAHLMILEEKAIENLIPRVIYNPILENKSDFLDKLEKEKEFEYIKHLDFKKGMKKKRFLECKEYKKFWKLKIEEFFKEELDKKLDDLDEESCVIEKVSENLLNSVNKRIETGKINIEYSSLSDYHKKRWQEIAEELICWFICETNPI</sequence>